<dbReference type="EMBL" id="JBHTGP010000013">
    <property type="protein sequence ID" value="MFD0687607.1"/>
    <property type="molecule type" value="Genomic_DNA"/>
</dbReference>
<dbReference type="InterPro" id="IPR000873">
    <property type="entry name" value="AMP-dep_synth/lig_dom"/>
</dbReference>
<dbReference type="PANTHER" id="PTHR43767:SF1">
    <property type="entry name" value="NONRIBOSOMAL PEPTIDE SYNTHASE PES1 (EUROFUNG)-RELATED"/>
    <property type="match status" value="1"/>
</dbReference>
<name>A0ABW2XRY6_9ACTN</name>
<protein>
    <submittedName>
        <fullName evidence="3">AMP-binding protein</fullName>
    </submittedName>
</protein>
<feature type="domain" description="AMP-binding enzyme C-terminal" evidence="2">
    <location>
        <begin position="444"/>
        <end position="519"/>
    </location>
</feature>
<dbReference type="InterPro" id="IPR050237">
    <property type="entry name" value="ATP-dep_AMP-bd_enzyme"/>
</dbReference>
<dbReference type="PANTHER" id="PTHR43767">
    <property type="entry name" value="LONG-CHAIN-FATTY-ACID--COA LIGASE"/>
    <property type="match status" value="1"/>
</dbReference>
<comment type="caution">
    <text evidence="3">The sequence shown here is derived from an EMBL/GenBank/DDBJ whole genome shotgun (WGS) entry which is preliminary data.</text>
</comment>
<dbReference type="Gene3D" id="3.40.50.12780">
    <property type="entry name" value="N-terminal domain of ligase-like"/>
    <property type="match status" value="1"/>
</dbReference>
<feature type="domain" description="AMP-dependent synthetase/ligase" evidence="1">
    <location>
        <begin position="12"/>
        <end position="390"/>
    </location>
</feature>
<organism evidence="3 4">
    <name type="scientific">Actinomadura fibrosa</name>
    <dbReference type="NCBI Taxonomy" id="111802"/>
    <lineage>
        <taxon>Bacteria</taxon>
        <taxon>Bacillati</taxon>
        <taxon>Actinomycetota</taxon>
        <taxon>Actinomycetes</taxon>
        <taxon>Streptosporangiales</taxon>
        <taxon>Thermomonosporaceae</taxon>
        <taxon>Actinomadura</taxon>
    </lineage>
</organism>
<dbReference type="Proteomes" id="UP001597063">
    <property type="component" value="Unassembled WGS sequence"/>
</dbReference>
<dbReference type="Pfam" id="PF00501">
    <property type="entry name" value="AMP-binding"/>
    <property type="match status" value="1"/>
</dbReference>
<evidence type="ECO:0000313" key="4">
    <source>
        <dbReference type="Proteomes" id="UP001597063"/>
    </source>
</evidence>
<proteinExistence type="predicted"/>
<keyword evidence="4" id="KW-1185">Reference proteome</keyword>
<dbReference type="SUPFAM" id="SSF56801">
    <property type="entry name" value="Acetyl-CoA synthetase-like"/>
    <property type="match status" value="1"/>
</dbReference>
<gene>
    <name evidence="3" type="ORF">ACFQZM_24145</name>
</gene>
<dbReference type="InterPro" id="IPR042099">
    <property type="entry name" value="ANL_N_sf"/>
</dbReference>
<dbReference type="Gene3D" id="3.30.300.30">
    <property type="match status" value="1"/>
</dbReference>
<dbReference type="InterPro" id="IPR020845">
    <property type="entry name" value="AMP-binding_CS"/>
</dbReference>
<evidence type="ECO:0000313" key="3">
    <source>
        <dbReference type="EMBL" id="MFD0687607.1"/>
    </source>
</evidence>
<dbReference type="InterPro" id="IPR045851">
    <property type="entry name" value="AMP-bd_C_sf"/>
</dbReference>
<accession>A0ABW2XRY6</accession>
<dbReference type="NCBIfam" id="NF005863">
    <property type="entry name" value="PRK07798.1"/>
    <property type="match status" value="1"/>
</dbReference>
<evidence type="ECO:0000259" key="1">
    <source>
        <dbReference type="Pfam" id="PF00501"/>
    </source>
</evidence>
<dbReference type="InterPro" id="IPR025110">
    <property type="entry name" value="AMP-bd_C"/>
</dbReference>
<evidence type="ECO:0000259" key="2">
    <source>
        <dbReference type="Pfam" id="PF13193"/>
    </source>
</evidence>
<dbReference type="RefSeq" id="WP_131756873.1">
    <property type="nucleotide sequence ID" value="NZ_CAACUY010000022.1"/>
</dbReference>
<sequence length="543" mass="57179">METHPATLWEHLADALGDRPAIIHGATRRTWAEFEHRSALLAGALAARGVGRSAKVGQLLYNTPEFTESYFAALKLRAVPFNINHRYTAPEIAYLLDNADAEALIYHASLRAVVADALTGGTSLKAVIEVDDGTSGPVLAAAEGYETALATAQPADRISRNPDDITMIYTGGTTGMPKGVMFKVGPALDYVLQSVPPLLGHPPQKIDDVPGFAAALGDARLIGLPASPLMHNTGMAMGAMPALNTGGTLVLLEERRFDAAALWDTVERERVTNITIVGDPFARPMLAELRANPGRDLSCLTSIGSSGAMFSAEVKAGLLDCLPHAMIIDLISASEGTMGMSLATAGAPVPTGRFHPSPGVIVVTPEGRRIGAGTEEKGLVALPGGAEGYYKDAEKTAATFKTIDGRRYTLPGDWATVNDDGTLQLLGRGSQCINTAGEKVFAEEVEEALKALPTVEDALVFGVPDERFGQRVAAVISRPEGSTEDTGATIDALRASLAAYKLPRSVIVVARVPRNPAGKADYPAARDLFHAAGTHPHTGRART</sequence>
<reference evidence="4" key="1">
    <citation type="journal article" date="2019" name="Int. J. Syst. Evol. Microbiol.">
        <title>The Global Catalogue of Microorganisms (GCM) 10K type strain sequencing project: providing services to taxonomists for standard genome sequencing and annotation.</title>
        <authorList>
            <consortium name="The Broad Institute Genomics Platform"/>
            <consortium name="The Broad Institute Genome Sequencing Center for Infectious Disease"/>
            <person name="Wu L."/>
            <person name="Ma J."/>
        </authorList>
    </citation>
    <scope>NUCLEOTIDE SEQUENCE [LARGE SCALE GENOMIC DNA]</scope>
    <source>
        <strain evidence="4">JCM 9371</strain>
    </source>
</reference>
<dbReference type="PROSITE" id="PS00455">
    <property type="entry name" value="AMP_BINDING"/>
    <property type="match status" value="1"/>
</dbReference>
<dbReference type="Pfam" id="PF13193">
    <property type="entry name" value="AMP-binding_C"/>
    <property type="match status" value="1"/>
</dbReference>